<organism evidence="1">
    <name type="scientific">Cyprideis torosa</name>
    <dbReference type="NCBI Taxonomy" id="163714"/>
    <lineage>
        <taxon>Eukaryota</taxon>
        <taxon>Metazoa</taxon>
        <taxon>Ecdysozoa</taxon>
        <taxon>Arthropoda</taxon>
        <taxon>Crustacea</taxon>
        <taxon>Oligostraca</taxon>
        <taxon>Ostracoda</taxon>
        <taxon>Podocopa</taxon>
        <taxon>Podocopida</taxon>
        <taxon>Cytherocopina</taxon>
        <taxon>Cytheroidea</taxon>
        <taxon>Cytherideidae</taxon>
        <taxon>Cyprideis</taxon>
    </lineage>
</organism>
<name>A0A7R8WEP9_9CRUS</name>
<dbReference type="SUPFAM" id="SSF49599">
    <property type="entry name" value="TRAF domain-like"/>
    <property type="match status" value="1"/>
</dbReference>
<gene>
    <name evidence="1" type="ORF">CTOB1V02_LOCUS5690</name>
</gene>
<dbReference type="SMART" id="SM00061">
    <property type="entry name" value="MATH"/>
    <property type="match status" value="1"/>
</dbReference>
<accession>A0A7R8WEP9</accession>
<protein>
    <submittedName>
        <fullName evidence="1">Uncharacterized protein</fullName>
    </submittedName>
</protein>
<dbReference type="InterPro" id="IPR008974">
    <property type="entry name" value="TRAF-like"/>
</dbReference>
<dbReference type="AlphaFoldDB" id="A0A7R8WEP9"/>
<dbReference type="EMBL" id="OB661262">
    <property type="protein sequence ID" value="CAD7227793.1"/>
    <property type="molecule type" value="Genomic_DNA"/>
</dbReference>
<dbReference type="Gene3D" id="2.60.210.10">
    <property type="entry name" value="Apoptosis, Tumor Necrosis Factor Receptor Associated Protein 2, Chain A"/>
    <property type="match status" value="1"/>
</dbReference>
<reference evidence="1" key="1">
    <citation type="submission" date="2020-11" db="EMBL/GenBank/DDBJ databases">
        <authorList>
            <person name="Tran Van P."/>
        </authorList>
    </citation>
    <scope>NUCLEOTIDE SEQUENCE</scope>
</reference>
<evidence type="ECO:0000313" key="1">
    <source>
        <dbReference type="EMBL" id="CAD7227793.1"/>
    </source>
</evidence>
<dbReference type="CDD" id="cd00121">
    <property type="entry name" value="MATH"/>
    <property type="match status" value="1"/>
</dbReference>
<sequence>MNCENPIREPRIRNFVCETEERREGAEEERCEARAKALEVAVEEERRKTEDAEDELLRVALGLGETPEEKRKTEDLERRLSEVEDALRQKDVEVEEALRQKDVEVEEALREKDGLRRQLEEKEQALEQRVRELQRKLDEAEKENKEERERQRGKIILLTADQLSLLKDMNTARQLSGFRLGEFEIHLQTFHRQLYLVMRYSGSRPVRVSAEVRLVATKVWSTPSKSTYHEDYMDGTRQKSQGYVLGSGDLTKVLNAYTRTSDSFHFEVRILQVVPSAPIPESSETGGVLQAGFPGIPTMVPLDEMYSGPHFLRNTKCRISIQREPDHLGIWVECLRDLSGRPWSFKVTYTLTLNRARKKGKRLRTGTWIVTQQNIFGGWVDFIFWKELVDPGNGWLSGGAINVTANVKINDV</sequence>
<dbReference type="Pfam" id="PF00917">
    <property type="entry name" value="MATH"/>
    <property type="match status" value="1"/>
</dbReference>
<proteinExistence type="predicted"/>
<dbReference type="InterPro" id="IPR002083">
    <property type="entry name" value="MATH/TRAF_dom"/>
</dbReference>